<organism evidence="2 3">
    <name type="scientific">Shewanella benthica KT99</name>
    <dbReference type="NCBI Taxonomy" id="314608"/>
    <lineage>
        <taxon>Bacteria</taxon>
        <taxon>Pseudomonadati</taxon>
        <taxon>Pseudomonadota</taxon>
        <taxon>Gammaproteobacteria</taxon>
        <taxon>Alteromonadales</taxon>
        <taxon>Shewanellaceae</taxon>
        <taxon>Shewanella</taxon>
    </lineage>
</organism>
<dbReference type="STRING" id="314608.KT99_10553"/>
<reference evidence="2 3" key="1">
    <citation type="submission" date="2007-10" db="EMBL/GenBank/DDBJ databases">
        <authorList>
            <person name="Yayanos A."/>
            <person name="Ferriera S."/>
            <person name="Johnson J."/>
            <person name="Kravitz S."/>
            <person name="Halpern A."/>
            <person name="Remington K."/>
            <person name="Beeson K."/>
            <person name="Tran B."/>
            <person name="Rogers Y.-H."/>
            <person name="Friedman R."/>
            <person name="Venter J.C."/>
        </authorList>
    </citation>
    <scope>NUCLEOTIDE SEQUENCE [LARGE SCALE GENOMIC DNA]</scope>
    <source>
        <strain evidence="2 3">KT99</strain>
    </source>
</reference>
<dbReference type="Proteomes" id="UP000005839">
    <property type="component" value="Unassembled WGS sequence"/>
</dbReference>
<evidence type="ECO:0000313" key="3">
    <source>
        <dbReference type="Proteomes" id="UP000005839"/>
    </source>
</evidence>
<evidence type="ECO:0000313" key="2">
    <source>
        <dbReference type="EMBL" id="EDP99067.1"/>
    </source>
</evidence>
<feature type="transmembrane region" description="Helical" evidence="1">
    <location>
        <begin position="12"/>
        <end position="32"/>
    </location>
</feature>
<keyword evidence="1" id="KW-0472">Membrane</keyword>
<keyword evidence="3" id="KW-1185">Reference proteome</keyword>
<protein>
    <submittedName>
        <fullName evidence="2">Uncharacterized protein</fullName>
    </submittedName>
</protein>
<name>A9DI86_9GAMM</name>
<keyword evidence="1" id="KW-1133">Transmembrane helix</keyword>
<comment type="caution">
    <text evidence="2">The sequence shown here is derived from an EMBL/GenBank/DDBJ whole genome shotgun (WGS) entry which is preliminary data.</text>
</comment>
<proteinExistence type="predicted"/>
<keyword evidence="1" id="KW-0812">Transmembrane</keyword>
<gene>
    <name evidence="2" type="ORF">KT99_10553</name>
</gene>
<dbReference type="EMBL" id="ABIC01000053">
    <property type="protein sequence ID" value="EDP99067.1"/>
    <property type="molecule type" value="Genomic_DNA"/>
</dbReference>
<dbReference type="AlphaFoldDB" id="A9DI86"/>
<accession>A9DI86</accession>
<sequence length="34" mass="3905">MYKLKVQQSVLASTVVLSTVLSVFSFGFWLWILL</sequence>
<evidence type="ECO:0000256" key="1">
    <source>
        <dbReference type="SAM" id="Phobius"/>
    </source>
</evidence>